<evidence type="ECO:0008006" key="3">
    <source>
        <dbReference type="Google" id="ProtNLM"/>
    </source>
</evidence>
<reference evidence="1" key="2">
    <citation type="submission" date="2021-04" db="EMBL/GenBank/DDBJ databases">
        <authorList>
            <person name="Gilroy R."/>
        </authorList>
    </citation>
    <scope>NUCLEOTIDE SEQUENCE</scope>
    <source>
        <strain evidence="1">ChiBcec15-3976</strain>
    </source>
</reference>
<dbReference type="AlphaFoldDB" id="A0A9D2RFX0"/>
<comment type="caution">
    <text evidence="1">The sequence shown here is derived from an EMBL/GenBank/DDBJ whole genome shotgun (WGS) entry which is preliminary data.</text>
</comment>
<evidence type="ECO:0000313" key="1">
    <source>
        <dbReference type="EMBL" id="HJD42671.1"/>
    </source>
</evidence>
<gene>
    <name evidence="1" type="ORF">H9910_06645</name>
</gene>
<sequence>MIDKRLVPYGGLKKEAFSGSHHGMRYLMNGDDGKNSTTFTVWIYPEPWCFEQTPDEEKESAVFPLSEEGMDQAVAWLNERYEAEKKRWNRSLQDMMHTLVRTGR</sequence>
<evidence type="ECO:0000313" key="2">
    <source>
        <dbReference type="Proteomes" id="UP000823909"/>
    </source>
</evidence>
<reference evidence="1" key="1">
    <citation type="journal article" date="2021" name="PeerJ">
        <title>Extensive microbial diversity within the chicken gut microbiome revealed by metagenomics and culture.</title>
        <authorList>
            <person name="Gilroy R."/>
            <person name="Ravi A."/>
            <person name="Getino M."/>
            <person name="Pursley I."/>
            <person name="Horton D.L."/>
            <person name="Alikhan N.F."/>
            <person name="Baker D."/>
            <person name="Gharbi K."/>
            <person name="Hall N."/>
            <person name="Watson M."/>
            <person name="Adriaenssens E.M."/>
            <person name="Foster-Nyarko E."/>
            <person name="Jarju S."/>
            <person name="Secka A."/>
            <person name="Antonio M."/>
            <person name="Oren A."/>
            <person name="Chaudhuri R.R."/>
            <person name="La Ragione R."/>
            <person name="Hildebrand F."/>
            <person name="Pallen M.J."/>
        </authorList>
    </citation>
    <scope>NUCLEOTIDE SEQUENCE</scope>
    <source>
        <strain evidence="1">ChiBcec15-3976</strain>
    </source>
</reference>
<protein>
    <recommendedName>
        <fullName evidence="3">GNAT family acetyltransferase</fullName>
    </recommendedName>
</protein>
<name>A0A9D2RFX0_9FIRM</name>
<organism evidence="1 2">
    <name type="scientific">Candidatus Mediterraneibacter quadrami</name>
    <dbReference type="NCBI Taxonomy" id="2838684"/>
    <lineage>
        <taxon>Bacteria</taxon>
        <taxon>Bacillati</taxon>
        <taxon>Bacillota</taxon>
        <taxon>Clostridia</taxon>
        <taxon>Lachnospirales</taxon>
        <taxon>Lachnospiraceae</taxon>
        <taxon>Mediterraneibacter</taxon>
    </lineage>
</organism>
<dbReference type="EMBL" id="DWUU01000040">
    <property type="protein sequence ID" value="HJD42671.1"/>
    <property type="molecule type" value="Genomic_DNA"/>
</dbReference>
<proteinExistence type="predicted"/>
<dbReference type="Proteomes" id="UP000823909">
    <property type="component" value="Unassembled WGS sequence"/>
</dbReference>
<accession>A0A9D2RFX0</accession>